<feature type="transmembrane region" description="Helical" evidence="7">
    <location>
        <begin position="151"/>
        <end position="170"/>
    </location>
</feature>
<feature type="domain" description="Acyltransferase 3" evidence="8">
    <location>
        <begin position="10"/>
        <end position="334"/>
    </location>
</feature>
<protein>
    <recommendedName>
        <fullName evidence="8">Acyltransferase 3 domain-containing protein</fullName>
    </recommendedName>
</protein>
<sequence length="346" mass="39272">MQELSTRESVYLNYLKTLMILGVVLAHCGALWAYKPYTSVFTLLPTVFFFVSGAVTFYSFERSAELGSFYKKRLVGLLVPYALLCLIVLAYYMAVNLSLPPFSMTSLLKWVQINPGNASPFSVQHVWFLQTLLLITIIAPLFFVLLRKKVVLLYLLMALMVIVATMQHYVDLGEMMTLGRLHMEKVLTLSIYYVFGALYYTRLQHVGMKLLVPGLLISLAVAAGTLVGLKLDPDLVKHAYSPDLYFLSSGFVAVFLTLIARDFIMKCVEMWEPFRRYVLFASRHVFGIYILHVLPIFAFSYLFEVEGGRVTVMQGLLRFVVAFVATSILTIPFSRISAKIITRIVR</sequence>
<dbReference type="KEGG" id="pprf:DPRO_1318"/>
<evidence type="ECO:0000313" key="9">
    <source>
        <dbReference type="EMBL" id="SOB58208.1"/>
    </source>
</evidence>
<name>A0A2C8F8N1_9BACT</name>
<dbReference type="RefSeq" id="WP_097011312.1">
    <property type="nucleotide sequence ID" value="NZ_LT907975.1"/>
</dbReference>
<feature type="transmembrane region" description="Helical" evidence="7">
    <location>
        <begin position="73"/>
        <end position="94"/>
    </location>
</feature>
<comment type="subcellular location">
    <subcellularLocation>
        <location evidence="1">Cell membrane</location>
        <topology evidence="1">Multi-pass membrane protein</topology>
    </subcellularLocation>
</comment>
<dbReference type="OrthoDB" id="6354098at2"/>
<organism evidence="9 10">
    <name type="scientific">Pseudodesulfovibrio profundus</name>
    <dbReference type="NCBI Taxonomy" id="57320"/>
    <lineage>
        <taxon>Bacteria</taxon>
        <taxon>Pseudomonadati</taxon>
        <taxon>Thermodesulfobacteriota</taxon>
        <taxon>Desulfovibrionia</taxon>
        <taxon>Desulfovibrionales</taxon>
        <taxon>Desulfovibrionaceae</taxon>
    </lineage>
</organism>
<dbReference type="GO" id="GO:0016413">
    <property type="term" value="F:O-acetyltransferase activity"/>
    <property type="evidence" value="ECO:0007669"/>
    <property type="project" value="TreeGrafter"/>
</dbReference>
<dbReference type="PANTHER" id="PTHR40074:SF2">
    <property type="entry name" value="O-ACETYLTRANSFERASE WECH"/>
    <property type="match status" value="1"/>
</dbReference>
<proteinExistence type="inferred from homology"/>
<feature type="transmembrane region" description="Helical" evidence="7">
    <location>
        <begin position="315"/>
        <end position="333"/>
    </location>
</feature>
<evidence type="ECO:0000256" key="2">
    <source>
        <dbReference type="ARBA" id="ARBA00007400"/>
    </source>
</evidence>
<evidence type="ECO:0000256" key="7">
    <source>
        <dbReference type="SAM" id="Phobius"/>
    </source>
</evidence>
<dbReference type="AlphaFoldDB" id="A0A2C8F8N1"/>
<evidence type="ECO:0000313" key="10">
    <source>
        <dbReference type="Proteomes" id="UP000219215"/>
    </source>
</evidence>
<feature type="transmembrane region" description="Helical" evidence="7">
    <location>
        <begin position="285"/>
        <end position="303"/>
    </location>
</feature>
<feature type="transmembrane region" description="Helical" evidence="7">
    <location>
        <begin position="182"/>
        <end position="201"/>
    </location>
</feature>
<feature type="transmembrane region" description="Helical" evidence="7">
    <location>
        <begin position="12"/>
        <end position="34"/>
    </location>
</feature>
<dbReference type="GO" id="GO:0009246">
    <property type="term" value="P:enterobacterial common antigen biosynthetic process"/>
    <property type="evidence" value="ECO:0007669"/>
    <property type="project" value="TreeGrafter"/>
</dbReference>
<dbReference type="EMBL" id="LT907975">
    <property type="protein sequence ID" value="SOB58208.1"/>
    <property type="molecule type" value="Genomic_DNA"/>
</dbReference>
<dbReference type="Proteomes" id="UP000219215">
    <property type="component" value="Chromosome DPRO"/>
</dbReference>
<keyword evidence="10" id="KW-1185">Reference proteome</keyword>
<keyword evidence="6 7" id="KW-0472">Membrane</keyword>
<evidence type="ECO:0000259" key="8">
    <source>
        <dbReference type="Pfam" id="PF01757"/>
    </source>
</evidence>
<feature type="transmembrane region" description="Helical" evidence="7">
    <location>
        <begin position="210"/>
        <end position="229"/>
    </location>
</feature>
<keyword evidence="3" id="KW-1003">Cell membrane</keyword>
<keyword evidence="4 7" id="KW-0812">Transmembrane</keyword>
<feature type="transmembrane region" description="Helical" evidence="7">
    <location>
        <begin position="40"/>
        <end position="61"/>
    </location>
</feature>
<dbReference type="InterPro" id="IPR002656">
    <property type="entry name" value="Acyl_transf_3_dom"/>
</dbReference>
<feature type="transmembrane region" description="Helical" evidence="7">
    <location>
        <begin position="244"/>
        <end position="264"/>
    </location>
</feature>
<feature type="transmembrane region" description="Helical" evidence="7">
    <location>
        <begin position="127"/>
        <end position="146"/>
    </location>
</feature>
<evidence type="ECO:0000256" key="6">
    <source>
        <dbReference type="ARBA" id="ARBA00023136"/>
    </source>
</evidence>
<reference evidence="10" key="1">
    <citation type="submission" date="2017-09" db="EMBL/GenBank/DDBJ databases">
        <authorList>
            <person name="Regsiter A."/>
            <person name="William W."/>
        </authorList>
    </citation>
    <scope>NUCLEOTIDE SEQUENCE [LARGE SCALE GENOMIC DNA]</scope>
    <source>
        <strain evidence="10">500-1</strain>
    </source>
</reference>
<dbReference type="GO" id="GO:0005886">
    <property type="term" value="C:plasma membrane"/>
    <property type="evidence" value="ECO:0007669"/>
    <property type="project" value="UniProtKB-SubCell"/>
</dbReference>
<accession>A0A2C8F8N1</accession>
<evidence type="ECO:0000256" key="1">
    <source>
        <dbReference type="ARBA" id="ARBA00004651"/>
    </source>
</evidence>
<comment type="similarity">
    <text evidence="2">Belongs to the acyltransferase 3 family.</text>
</comment>
<evidence type="ECO:0000256" key="4">
    <source>
        <dbReference type="ARBA" id="ARBA00022692"/>
    </source>
</evidence>
<keyword evidence="5 7" id="KW-1133">Transmembrane helix</keyword>
<evidence type="ECO:0000256" key="5">
    <source>
        <dbReference type="ARBA" id="ARBA00022989"/>
    </source>
</evidence>
<dbReference type="Pfam" id="PF01757">
    <property type="entry name" value="Acyl_transf_3"/>
    <property type="match status" value="1"/>
</dbReference>
<dbReference type="PANTHER" id="PTHR40074">
    <property type="entry name" value="O-ACETYLTRANSFERASE WECH"/>
    <property type="match status" value="1"/>
</dbReference>
<evidence type="ECO:0000256" key="3">
    <source>
        <dbReference type="ARBA" id="ARBA00022475"/>
    </source>
</evidence>
<gene>
    <name evidence="9" type="ORF">DPRO_1318</name>
</gene>